<organism evidence="1 2">
    <name type="scientific">Platanthera zijinensis</name>
    <dbReference type="NCBI Taxonomy" id="2320716"/>
    <lineage>
        <taxon>Eukaryota</taxon>
        <taxon>Viridiplantae</taxon>
        <taxon>Streptophyta</taxon>
        <taxon>Embryophyta</taxon>
        <taxon>Tracheophyta</taxon>
        <taxon>Spermatophyta</taxon>
        <taxon>Magnoliopsida</taxon>
        <taxon>Liliopsida</taxon>
        <taxon>Asparagales</taxon>
        <taxon>Orchidaceae</taxon>
        <taxon>Orchidoideae</taxon>
        <taxon>Orchideae</taxon>
        <taxon>Orchidinae</taxon>
        <taxon>Platanthera</taxon>
    </lineage>
</organism>
<gene>
    <name evidence="1" type="ORF">KSP39_PZI022722</name>
</gene>
<accession>A0AAP0AWE8</accession>
<proteinExistence type="predicted"/>
<sequence>MRYSTATPIGNAASFLLVSSTSISYTSSISTTACLPESFPPSSSSSHHSATST</sequence>
<dbReference type="EMBL" id="JBBWWQ010000020">
    <property type="protein sequence ID" value="KAK8916975.1"/>
    <property type="molecule type" value="Genomic_DNA"/>
</dbReference>
<keyword evidence="2" id="KW-1185">Reference proteome</keyword>
<dbReference type="PROSITE" id="PS51257">
    <property type="entry name" value="PROKAR_LIPOPROTEIN"/>
    <property type="match status" value="1"/>
</dbReference>
<dbReference type="AlphaFoldDB" id="A0AAP0AWE8"/>
<comment type="caution">
    <text evidence="1">The sequence shown here is derived from an EMBL/GenBank/DDBJ whole genome shotgun (WGS) entry which is preliminary data.</text>
</comment>
<reference evidence="1 2" key="1">
    <citation type="journal article" date="2022" name="Nat. Plants">
        <title>Genomes of leafy and leafless Platanthera orchids illuminate the evolution of mycoheterotrophy.</title>
        <authorList>
            <person name="Li M.H."/>
            <person name="Liu K.W."/>
            <person name="Li Z."/>
            <person name="Lu H.C."/>
            <person name="Ye Q.L."/>
            <person name="Zhang D."/>
            <person name="Wang J.Y."/>
            <person name="Li Y.F."/>
            <person name="Zhong Z.M."/>
            <person name="Liu X."/>
            <person name="Yu X."/>
            <person name="Liu D.K."/>
            <person name="Tu X.D."/>
            <person name="Liu B."/>
            <person name="Hao Y."/>
            <person name="Liao X.Y."/>
            <person name="Jiang Y.T."/>
            <person name="Sun W.H."/>
            <person name="Chen J."/>
            <person name="Chen Y.Q."/>
            <person name="Ai Y."/>
            <person name="Zhai J.W."/>
            <person name="Wu S.S."/>
            <person name="Zhou Z."/>
            <person name="Hsiao Y.Y."/>
            <person name="Wu W.L."/>
            <person name="Chen Y.Y."/>
            <person name="Lin Y.F."/>
            <person name="Hsu J.L."/>
            <person name="Li C.Y."/>
            <person name="Wang Z.W."/>
            <person name="Zhao X."/>
            <person name="Zhong W.Y."/>
            <person name="Ma X.K."/>
            <person name="Ma L."/>
            <person name="Huang J."/>
            <person name="Chen G.Z."/>
            <person name="Huang M.Z."/>
            <person name="Huang L."/>
            <person name="Peng D.H."/>
            <person name="Luo Y.B."/>
            <person name="Zou S.Q."/>
            <person name="Chen S.P."/>
            <person name="Lan S."/>
            <person name="Tsai W.C."/>
            <person name="Van de Peer Y."/>
            <person name="Liu Z.J."/>
        </authorList>
    </citation>
    <scope>NUCLEOTIDE SEQUENCE [LARGE SCALE GENOMIC DNA]</scope>
    <source>
        <strain evidence="1">Lor287</strain>
    </source>
</reference>
<name>A0AAP0AWE8_9ASPA</name>
<dbReference type="Proteomes" id="UP001418222">
    <property type="component" value="Unassembled WGS sequence"/>
</dbReference>
<evidence type="ECO:0000313" key="2">
    <source>
        <dbReference type="Proteomes" id="UP001418222"/>
    </source>
</evidence>
<protein>
    <submittedName>
        <fullName evidence="1">Uncharacterized protein</fullName>
    </submittedName>
</protein>
<evidence type="ECO:0000313" key="1">
    <source>
        <dbReference type="EMBL" id="KAK8916975.1"/>
    </source>
</evidence>